<evidence type="ECO:0000313" key="2">
    <source>
        <dbReference type="EMBL" id="MDK2597784.1"/>
    </source>
</evidence>
<dbReference type="NCBIfam" id="TIGR01730">
    <property type="entry name" value="RND_mfp"/>
    <property type="match status" value="1"/>
</dbReference>
<dbReference type="RefSeq" id="WP_211012632.1">
    <property type="nucleotide sequence ID" value="NZ_JASJUT010000012.1"/>
</dbReference>
<dbReference type="Gene3D" id="2.40.420.20">
    <property type="match status" value="1"/>
</dbReference>
<dbReference type="Proteomes" id="UP001231915">
    <property type="component" value="Unassembled WGS sequence"/>
</dbReference>
<dbReference type="Gene3D" id="2.40.50.100">
    <property type="match status" value="1"/>
</dbReference>
<organism evidence="2 3">
    <name type="scientific">Pseudoalteromonas obscura</name>
    <dbReference type="NCBI Taxonomy" id="3048491"/>
    <lineage>
        <taxon>Bacteria</taxon>
        <taxon>Pseudomonadati</taxon>
        <taxon>Pseudomonadota</taxon>
        <taxon>Gammaproteobacteria</taxon>
        <taxon>Alteromonadales</taxon>
        <taxon>Pseudoalteromonadaceae</taxon>
        <taxon>Pseudoalteromonas</taxon>
    </lineage>
</organism>
<keyword evidence="3" id="KW-1185">Reference proteome</keyword>
<evidence type="ECO:0000313" key="3">
    <source>
        <dbReference type="Proteomes" id="UP001231915"/>
    </source>
</evidence>
<evidence type="ECO:0000256" key="1">
    <source>
        <dbReference type="ARBA" id="ARBA00009477"/>
    </source>
</evidence>
<accession>A0ABT7ERU3</accession>
<dbReference type="Gene3D" id="2.40.30.170">
    <property type="match status" value="1"/>
</dbReference>
<comment type="caution">
    <text evidence="2">The sequence shown here is derived from an EMBL/GenBank/DDBJ whole genome shotgun (WGS) entry which is preliminary data.</text>
</comment>
<protein>
    <submittedName>
        <fullName evidence="2">Efflux RND transporter periplasmic adaptor subunit</fullName>
    </submittedName>
</protein>
<dbReference type="PANTHER" id="PTHR30469">
    <property type="entry name" value="MULTIDRUG RESISTANCE PROTEIN MDTA"/>
    <property type="match status" value="1"/>
</dbReference>
<dbReference type="InterPro" id="IPR006143">
    <property type="entry name" value="RND_pump_MFP"/>
</dbReference>
<sequence>MFISFNAYAEKQVMVAEVKDWQQGATIPLWCHARALHKFHITSHSEAQLKWIKPRGSYVEQGEVIALQDAYYLAKQKELLELDLQTAKLTFQLEQSEYQRLQDLSRDHTSEQQLMLRANKVKAAQLAKHRLKSQLSVISHKIEKLSHTAPISGQIIQIDAQPGQFLSQGELLAIIEPQQAQELSCDMPMHAYQAIGGGQGLKLATFNAVGLSAMHFLRGSKISSENKQVVNFILGYDMTPEVGLLVGESKKVHISMEQENLTQIPHDALQIDSANQFVWRLTNGVRVERIKAEVVYHLRDQVVVRSALKVGEKVVTVGKQGLNEQDLVEVSEWNAGALTQAQREIDQL</sequence>
<gene>
    <name evidence="2" type="ORF">QNM18_22230</name>
</gene>
<dbReference type="SUPFAM" id="SSF111369">
    <property type="entry name" value="HlyD-like secretion proteins"/>
    <property type="match status" value="1"/>
</dbReference>
<dbReference type="PANTHER" id="PTHR30469:SF33">
    <property type="entry name" value="SLR1207 PROTEIN"/>
    <property type="match status" value="1"/>
</dbReference>
<dbReference type="Gene3D" id="1.10.287.470">
    <property type="entry name" value="Helix hairpin bin"/>
    <property type="match status" value="1"/>
</dbReference>
<reference evidence="2 3" key="1">
    <citation type="submission" date="2023-05" db="EMBL/GenBank/DDBJ databases">
        <title>Pseudoalteromonas ardens sp. nov., Pseudoalteromonas obscura sp. nov., and Pseudoalteromonas umbrosa sp. nov., isolated from the coral Montipora capitata.</title>
        <authorList>
            <person name="Thomas E.M."/>
            <person name="Smith E.M."/>
            <person name="Papke E."/>
            <person name="Shlafstein M.D."/>
            <person name="Oline D.K."/>
            <person name="Videau P."/>
            <person name="Saw J.H."/>
            <person name="Strangman W.K."/>
            <person name="Ushijima B."/>
        </authorList>
    </citation>
    <scope>NUCLEOTIDE SEQUENCE [LARGE SCALE GENOMIC DNA]</scope>
    <source>
        <strain evidence="2 3">P94</strain>
    </source>
</reference>
<comment type="similarity">
    <text evidence="1">Belongs to the membrane fusion protein (MFP) (TC 8.A.1) family.</text>
</comment>
<dbReference type="EMBL" id="JASJUT010000012">
    <property type="protein sequence ID" value="MDK2597784.1"/>
    <property type="molecule type" value="Genomic_DNA"/>
</dbReference>
<proteinExistence type="inferred from homology"/>
<name>A0ABT7ERU3_9GAMM</name>